<evidence type="ECO:0000256" key="2">
    <source>
        <dbReference type="ARBA" id="ARBA00022801"/>
    </source>
</evidence>
<accession>A0ABW2L5D2</accession>
<evidence type="ECO:0000313" key="5">
    <source>
        <dbReference type="EMBL" id="MFC7337578.1"/>
    </source>
</evidence>
<gene>
    <name evidence="5" type="ORF">ACFQY0_10350</name>
</gene>
<evidence type="ECO:0000313" key="6">
    <source>
        <dbReference type="Proteomes" id="UP001596472"/>
    </source>
</evidence>
<keyword evidence="2" id="KW-0378">Hydrolase</keyword>
<organism evidence="5 6">
    <name type="scientific">Haloferula chungangensis</name>
    <dbReference type="NCBI Taxonomy" id="1048331"/>
    <lineage>
        <taxon>Bacteria</taxon>
        <taxon>Pseudomonadati</taxon>
        <taxon>Verrucomicrobiota</taxon>
        <taxon>Verrucomicrobiia</taxon>
        <taxon>Verrucomicrobiales</taxon>
        <taxon>Verrucomicrobiaceae</taxon>
        <taxon>Haloferula</taxon>
    </lineage>
</organism>
<dbReference type="SUPFAM" id="SSF53098">
    <property type="entry name" value="Ribonuclease H-like"/>
    <property type="match status" value="1"/>
</dbReference>
<evidence type="ECO:0000259" key="4">
    <source>
        <dbReference type="SMART" id="SM00479"/>
    </source>
</evidence>
<sequence length="196" mass="21795">MRRTAPTPEIIGKRPFCLIDIETTGLSPASEEITEIAVIRVDEHLEVRNEMSRLIRISRPVPWHITRLTGISDSLLRIEGRELASVLEESHAFVEDLPTFAHNASFDRRFLNASASRVHLGREFTVDCSIPVFKRLLPPRKGYGLPVLAAALRVSGGGAHRALADCHVLLSCLKRALAIKQTQRQQSGDCANPYPQ</sequence>
<dbReference type="PANTHER" id="PTHR30231:SF4">
    <property type="entry name" value="PROTEIN NEN2"/>
    <property type="match status" value="1"/>
</dbReference>
<comment type="caution">
    <text evidence="5">The sequence shown here is derived from an EMBL/GenBank/DDBJ whole genome shotgun (WGS) entry which is preliminary data.</text>
</comment>
<dbReference type="Pfam" id="PF00929">
    <property type="entry name" value="RNase_T"/>
    <property type="match status" value="1"/>
</dbReference>
<dbReference type="EMBL" id="JBHTBS010000004">
    <property type="protein sequence ID" value="MFC7337578.1"/>
    <property type="molecule type" value="Genomic_DNA"/>
</dbReference>
<keyword evidence="6" id="KW-1185">Reference proteome</keyword>
<reference evidence="6" key="1">
    <citation type="journal article" date="2019" name="Int. J. Syst. Evol. Microbiol.">
        <title>The Global Catalogue of Microorganisms (GCM) 10K type strain sequencing project: providing services to taxonomists for standard genome sequencing and annotation.</title>
        <authorList>
            <consortium name="The Broad Institute Genomics Platform"/>
            <consortium name="The Broad Institute Genome Sequencing Center for Infectious Disease"/>
            <person name="Wu L."/>
            <person name="Ma J."/>
        </authorList>
    </citation>
    <scope>NUCLEOTIDE SEQUENCE [LARGE SCALE GENOMIC DNA]</scope>
    <source>
        <strain evidence="6">CGMCC 4.1467</strain>
    </source>
</reference>
<evidence type="ECO:0000256" key="1">
    <source>
        <dbReference type="ARBA" id="ARBA00022722"/>
    </source>
</evidence>
<proteinExistence type="predicted"/>
<keyword evidence="3" id="KW-0269">Exonuclease</keyword>
<name>A0ABW2L5D2_9BACT</name>
<dbReference type="Gene3D" id="3.30.420.10">
    <property type="entry name" value="Ribonuclease H-like superfamily/Ribonuclease H"/>
    <property type="match status" value="1"/>
</dbReference>
<dbReference type="Proteomes" id="UP001596472">
    <property type="component" value="Unassembled WGS sequence"/>
</dbReference>
<dbReference type="PANTHER" id="PTHR30231">
    <property type="entry name" value="DNA POLYMERASE III SUBUNIT EPSILON"/>
    <property type="match status" value="1"/>
</dbReference>
<protein>
    <submittedName>
        <fullName evidence="5">PolC-type DNA polymerase III</fullName>
    </submittedName>
</protein>
<dbReference type="RefSeq" id="WP_379711992.1">
    <property type="nucleotide sequence ID" value="NZ_JBHTBS010000004.1"/>
</dbReference>
<dbReference type="CDD" id="cd06127">
    <property type="entry name" value="DEDDh"/>
    <property type="match status" value="1"/>
</dbReference>
<keyword evidence="1" id="KW-0540">Nuclease</keyword>
<evidence type="ECO:0000256" key="3">
    <source>
        <dbReference type="ARBA" id="ARBA00022839"/>
    </source>
</evidence>
<feature type="domain" description="Exonuclease" evidence="4">
    <location>
        <begin position="15"/>
        <end position="182"/>
    </location>
</feature>
<dbReference type="InterPro" id="IPR013520">
    <property type="entry name" value="Ribonucl_H"/>
</dbReference>
<dbReference type="InterPro" id="IPR012337">
    <property type="entry name" value="RNaseH-like_sf"/>
</dbReference>
<dbReference type="InterPro" id="IPR036397">
    <property type="entry name" value="RNaseH_sf"/>
</dbReference>
<dbReference type="SMART" id="SM00479">
    <property type="entry name" value="EXOIII"/>
    <property type="match status" value="1"/>
</dbReference>